<evidence type="ECO:0000256" key="1">
    <source>
        <dbReference type="SAM" id="MobiDB-lite"/>
    </source>
</evidence>
<feature type="region of interest" description="Disordered" evidence="1">
    <location>
        <begin position="1514"/>
        <end position="1542"/>
    </location>
</feature>
<feature type="domain" description="Protein UNC80 central region" evidence="4">
    <location>
        <begin position="1217"/>
        <end position="1988"/>
    </location>
</feature>
<keyword evidence="2" id="KW-1133">Transmembrane helix</keyword>
<dbReference type="EMBL" id="JH431584">
    <property type="status" value="NOT_ANNOTATED_CDS"/>
    <property type="molecule type" value="Genomic_DNA"/>
</dbReference>
<feature type="region of interest" description="Disordered" evidence="1">
    <location>
        <begin position="3214"/>
        <end position="3253"/>
    </location>
</feature>
<dbReference type="HOGENOM" id="CLU_000495_1_0_1"/>
<feature type="region of interest" description="Disordered" evidence="1">
    <location>
        <begin position="432"/>
        <end position="456"/>
    </location>
</feature>
<feature type="region of interest" description="Disordered" evidence="1">
    <location>
        <begin position="1408"/>
        <end position="1433"/>
    </location>
</feature>
<dbReference type="GO" id="GO:0055080">
    <property type="term" value="P:monoatomic cation homeostasis"/>
    <property type="evidence" value="ECO:0007669"/>
    <property type="project" value="TreeGrafter"/>
</dbReference>
<dbReference type="Pfam" id="PF20262">
    <property type="entry name" value="UNC80_C"/>
    <property type="match status" value="1"/>
</dbReference>
<feature type="region of interest" description="Disordered" evidence="1">
    <location>
        <begin position="3358"/>
        <end position="3419"/>
    </location>
</feature>
<dbReference type="PhylomeDB" id="T1IVG6"/>
<feature type="domain" description="Protein UNC80 C-terminal" evidence="5">
    <location>
        <begin position="1998"/>
        <end position="3060"/>
    </location>
</feature>
<feature type="compositionally biased region" description="Basic residues" evidence="1">
    <location>
        <begin position="1529"/>
        <end position="1541"/>
    </location>
</feature>
<reference evidence="7" key="1">
    <citation type="submission" date="2011-05" db="EMBL/GenBank/DDBJ databases">
        <authorList>
            <person name="Richards S.R."/>
            <person name="Qu J."/>
            <person name="Jiang H."/>
            <person name="Jhangiani S.N."/>
            <person name="Agravi P."/>
            <person name="Goodspeed R."/>
            <person name="Gross S."/>
            <person name="Mandapat C."/>
            <person name="Jackson L."/>
            <person name="Mathew T."/>
            <person name="Pu L."/>
            <person name="Thornton R."/>
            <person name="Saada N."/>
            <person name="Wilczek-Boney K.B."/>
            <person name="Lee S."/>
            <person name="Kovar C."/>
            <person name="Wu Y."/>
            <person name="Scherer S.E."/>
            <person name="Worley K.C."/>
            <person name="Muzny D.M."/>
            <person name="Gibbs R."/>
        </authorList>
    </citation>
    <scope>NUCLEOTIDE SEQUENCE</scope>
    <source>
        <strain evidence="7">Brora</strain>
    </source>
</reference>
<feature type="region of interest" description="Disordered" evidence="1">
    <location>
        <begin position="1108"/>
        <end position="1133"/>
    </location>
</feature>
<feature type="region of interest" description="Disordered" evidence="1">
    <location>
        <begin position="1740"/>
        <end position="1762"/>
    </location>
</feature>
<evidence type="ECO:0000259" key="4">
    <source>
        <dbReference type="Pfam" id="PF19424"/>
    </source>
</evidence>
<feature type="compositionally biased region" description="Basic and acidic residues" evidence="1">
    <location>
        <begin position="257"/>
        <end position="269"/>
    </location>
</feature>
<dbReference type="Pfam" id="PF15778">
    <property type="entry name" value="UNC80_N"/>
    <property type="match status" value="1"/>
</dbReference>
<feature type="compositionally biased region" description="Low complexity" evidence="1">
    <location>
        <begin position="3406"/>
        <end position="3418"/>
    </location>
</feature>
<evidence type="ECO:0000313" key="7">
    <source>
        <dbReference type="Proteomes" id="UP000014500"/>
    </source>
</evidence>
<dbReference type="eggNOG" id="ENOG502QSTP">
    <property type="taxonomic scope" value="Eukaryota"/>
</dbReference>
<dbReference type="InterPro" id="IPR046460">
    <property type="entry name" value="UNC80_C"/>
</dbReference>
<feature type="compositionally biased region" description="Basic and acidic residues" evidence="1">
    <location>
        <begin position="1110"/>
        <end position="1133"/>
    </location>
</feature>
<feature type="region of interest" description="Disordered" evidence="1">
    <location>
        <begin position="1564"/>
        <end position="1609"/>
    </location>
</feature>
<feature type="region of interest" description="Disordered" evidence="1">
    <location>
        <begin position="1018"/>
        <end position="1090"/>
    </location>
</feature>
<feature type="region of interest" description="Disordered" evidence="1">
    <location>
        <begin position="210"/>
        <end position="233"/>
    </location>
</feature>
<dbReference type="PANTHER" id="PTHR31781:SF1">
    <property type="entry name" value="PROTEIN UNC-80 HOMOLOG"/>
    <property type="match status" value="1"/>
</dbReference>
<feature type="compositionally biased region" description="Basic and acidic residues" evidence="1">
    <location>
        <begin position="1571"/>
        <end position="1581"/>
    </location>
</feature>
<dbReference type="InterPro" id="IPR045852">
    <property type="entry name" value="UNC80_central"/>
</dbReference>
<evidence type="ECO:0000259" key="5">
    <source>
        <dbReference type="Pfam" id="PF20262"/>
    </source>
</evidence>
<feature type="region of interest" description="Disordered" evidence="1">
    <location>
        <begin position="256"/>
        <end position="283"/>
    </location>
</feature>
<dbReference type="GO" id="GO:0030424">
    <property type="term" value="C:axon"/>
    <property type="evidence" value="ECO:0007669"/>
    <property type="project" value="TreeGrafter"/>
</dbReference>
<feature type="compositionally biased region" description="Polar residues" evidence="1">
    <location>
        <begin position="1067"/>
        <end position="1076"/>
    </location>
</feature>
<feature type="compositionally biased region" description="Basic and acidic residues" evidence="1">
    <location>
        <begin position="221"/>
        <end position="233"/>
    </location>
</feature>
<feature type="region of interest" description="Disordered" evidence="1">
    <location>
        <begin position="3299"/>
        <end position="3320"/>
    </location>
</feature>
<feature type="compositionally biased region" description="Polar residues" evidence="1">
    <location>
        <begin position="3098"/>
        <end position="3112"/>
    </location>
</feature>
<protein>
    <submittedName>
        <fullName evidence="6">Uncharacterized protein</fullName>
    </submittedName>
</protein>
<feature type="region of interest" description="Disordered" evidence="1">
    <location>
        <begin position="3098"/>
        <end position="3117"/>
    </location>
</feature>
<dbReference type="Proteomes" id="UP000014500">
    <property type="component" value="Unassembled WGS sequence"/>
</dbReference>
<dbReference type="Pfam" id="PF19424">
    <property type="entry name" value="UNC80"/>
    <property type="match status" value="1"/>
</dbReference>
<feature type="region of interest" description="Disordered" evidence="1">
    <location>
        <begin position="3175"/>
        <end position="3194"/>
    </location>
</feature>
<dbReference type="EnsemblMetazoa" id="SMAR005164-RA">
    <property type="protein sequence ID" value="SMAR005164-PA"/>
    <property type="gene ID" value="SMAR005164"/>
</dbReference>
<sequence length="3600" mass="404560">MKEACKSFEKVLVQNIQFGLSPSLTEAIRSVSRWRLIEAALPHVMHCCASMLYNRRDNIGRLGSGETKLLYTLHWILLDAAEECCDSDPSGKKCEKLENALRYLFSLTTIEVFVYLFAPLCFYLKESDFQSFRLENGLKIWQAMWEYRHPPVPCFTAQVKPVRTILHGVRLKKADAQFGDVFLGGSGKLVTEDTSSLGFLCLESPLGEVPSMERPPGPSKQADDVFKNDSGLRPEETQSGVAFTFDLLSDQTSDFADTSKSETRKRNFERTSSGHSGELCKMSSSDTSTSAHIEVMCEVCHAILYNKQGELSGTCKCEKTQIDSEQQRRPSFTSKKCSSPVDKEFIQNKLDTSLLVHGTTTKIDVSLATYLDIAVLRCLFISQWLEEGIFWGLQFLLHRLQEIYDESSTEEQPRRRSNSLPIPKIEVSLCQSPDKKPELPQSPKEPPPTPTTSAFAVDSPFLPRAVLSEVHHRRPSEKSKLKKMKMADLKAFVDSKLRSRSEKQLETLALSPSPSLKGLSPGPSMSALTGVNVYPSETSEPKEENITSSEDQEIAVFGEDGAKEGIDQQPPRPRSALANFPESDFVDRLQSGSEMVRGKSMPSLRFIDENVEAVVSPERHKRASKSVREKAPTSRFKHISNPIITVTEHTPTPSPDLFQKQEQKETHHDDVFVGAKPGIMHRSQTDSNIKYTTEEIGESSGSTNYITMEGRIDNYVVLKAVHSVTLRDNVCTLRVCEVILNLLDILLDFGLLNQANRDDEFSDFESTKLDRIDDPKKDELSLHNMFMNSIIKVYIHLGCPHGCGDSHRGPPADFLRSQAQNTLNRLFKIDESQFRRFLREMVTRRPLSDIMDFFHSFVGFCVDPVSLLSPLGLGHKKPGTRVPETSSQSSYATNFGAGPGGIGAKGIEGQVMACIFKSLINRMVKGLKELRSPENMGLYCDIRQLLSYIKESHGSIFRRVALGGLLDCVERPNKKGKPMKASQIAKIYRKNQSIEFENHRDSPYSPTMFIVDEVGGDKSSGRKSLFKKKGNMRKTSSSQSASLQSIYDEREDVCPSPAPSQSASVSLFRQQRTPRLSLSEDENVSSLSTPTGLRHKISRFQIGPSISWFKGERTKQESSHDEDSGDSPNHDGIEKLNRRASQLLRSQKFHSKGPSAGHMGLTFMRARKRMEDQLYKFGFGRNKNKHGSFDEPLADLSRRNSFDYDLATKEAEMVVIRERKIVNIDSVRNGMMRFSFLMESCHPGSIPDAPLIAATLDLEAPVIARAALLLECAYFVHRCNRGQWPSWMKLNLPMFRLSGPLSNRGTPSGLRRTHILQRSAGRMFYQWAEALGVRLEELLNAENVQINDVLSTITDESKKRQLRQEDDDEDFLDEASVNSSCPFALKMVAVQVLLEITAFLRETHQHLPKSNRLSHRERPTLERSGPIPPVSSNRRWSMGLGSMWFSQTSAQSLVSISDQGHPIGVQNERKISFVLHEADAESCNSSNTTIPEETPTEEKKVRKVTQGRAHLLRRGTGGAPAMTSTHNASFKRRSFKLRKGGKTKEKLDEEELLFRRSDSIKSKRKVSAISDRSDTSEHADASGEESPGILSDEQAPESPNEVTAESDDSTLSRNMPWLKVVVQITNSFNYVCKHQQFCHPNCYRRQMRACSRLVKAVRKVYGDDFGYLKHQDDIKEKIVGKIDKKEKKMTRKPSNHAMMGSPVKRKESFGKNMDKIDRNVDSSLLGAIRSRPGSLTHLAKDSMEQHRYDVDKTESKKNKLKPDEPSPILKYLKKQVQNLFHSPFSLIIKGAVVLQEDVLVNILPVAWELLLETDQQLAGCAAVVFILASVKASDQSKDLMQRELQHEDVVQRINALLRFQCLWRFRYQSWPRMEDNAHINFKVPPPGIDFTLPSPKIGLDSLAPVDPSWMPHFKTKVEEVTLNQDQTRAFVTATKTRKKQQIELIQTALLAEEEKHRVERENFLITATAVCMQAAYEPALYHAVEDHDDLDDDQSDQQTKATTHHIQVAQSLFPSCLCSAAVPIINLLDDAAVNPDGTAGTLAFFFLFLFLYQVAHQTIWNCLVEDPALFLRHFLEKLTRERQDEMIQILRRFIRFFPNLPPQSGFVLFNYLVGYVMFYVRTPTEGGQEHIGNALSLLWMVVPSVEGILLKDLKQILRKEQCDTTLLITANVPSAKKVIIHGPDAGGIPSQFPVHEDTQFSSILQDSIEFFGIEESEQDEWHLVDHKTNHIHNPNAFVRDFYFFKRSQYPQLVMVQFNTKQSYAALQKQSFGNKFVEMGKVLLMLSILQSSNQLAQRVFFLHEELQKLPSFPRKALEAEFGMYDGQLGKSLLSLDVFHKLMWVKLVARMFEGMAGTFAHSSDIHLFMNVLNGTLILHCEDSIVLRMCCATFINAARHFKNIFASNGYLLIIPTMLRIYTTHQTNPLLCRTIEFVIKQFYILHRKPFILQMFGSVAPILDIDVTNEIGDVNKVEAKAFFKLLLTLEKVAKDPLDIMEMVEGEKPLKALDFCYQLEPDVMPVLDAISLCVTVVAYAADSLRGHQMLTILEAVLPFYLKHLQLQTNKDGPGSSRQELQTIHQISVCIKTLINNCEALTKNYSGPQTTMTNLRGSSIKNPSRPTFTATFEFDDENQTRFVSDHAARRHYERDLEDSEGIRSEFRKPRDALLNVVAEFLTKCTSRLVDLNKRMGQENKIQDLLDTKCHIRLADVAHSLLKVSPYDPLTMACKGLQRYMNDILPMTDWSQESVRPALITVMRRLDKTFTKVYKKAAIRRNIDWDAAASLLKGVYQTLARHPYIAHLPHLKALIIVCQSIILGDTGVQFVEESISNMTSSAAILNQAPPQHFSSITVRLIAMQMLALGDTFSLEQVCGGSSIFSTSEKTENILMDLILPLCLRTGCGRRDMPCLRRSDVTFALNVILNALNPPMTKSPTSLQQSNKADLRVGFSTVEKSPVKIKGSVFQVAFLGLKIVMVCFEVQLTSNWHKIAKCIREMGNRYQGTILYSCSTFAVMHVICDSDAEYYYQQLIAEKLQSFSLPSPRCKGTLLVELAQEMKKLKEELATKKPSTETERRKSVDPYMELPTRKQRSSFAEFLSEVTSGNNGARQSQSSATAPKLVSGMSVSSSSVTSQKSGLMRQWSVRSESRMQKGFSMRLRQSEGGRGAQVRRTSIHNMEGRSSQELINSSSPSVSSEPRLIRQSTVNIRLPIGKKTTVVSEVPSLPQSPSADDGDPSRKHRLQRQMAQSRKTFRFRSSRKGNVESLTALPLSTVDVEQVEVKPMESILVEEDYGASVPTNLSVAPLPVTSPTQSTPSEPTASASSQVALISPTSISVSIAVSLAPPSSHSTLSSPLSVATATTSASSDLQIHPPRRRGAVFKSRSPSASPDNRAKGSEEHYQTSISEVDSAESLSNSENSALLKGNEKSHSQSSLFVPNLNLAFPLFSSFRSSLAKSTVSSRGKVLELRVLNNVTFFLKYQTLSLAYSVVFSLNGNFNYDKSDDITTSTGVITNEFSLSWLAIPPEDMEIVDSNCIVFEEKPCMNLLEKERCEAVLGAQFKACHLLVDPESVYFIGLFRTSRLGQIQDLYLLQKILYFILIKIYT</sequence>
<proteinExistence type="predicted"/>
<feature type="transmembrane region" description="Helical" evidence="2">
    <location>
        <begin position="100"/>
        <end position="118"/>
    </location>
</feature>
<feature type="domain" description="Cation channel complex component UNC80 N-terminal" evidence="3">
    <location>
        <begin position="4"/>
        <end position="161"/>
    </location>
</feature>
<keyword evidence="2" id="KW-0812">Transmembrane</keyword>
<evidence type="ECO:0000259" key="3">
    <source>
        <dbReference type="Pfam" id="PF15778"/>
    </source>
</evidence>
<feature type="compositionally biased region" description="Low complexity" evidence="1">
    <location>
        <begin position="3122"/>
        <end position="3132"/>
    </location>
</feature>
<dbReference type="GO" id="GO:0005261">
    <property type="term" value="F:monoatomic cation channel activity"/>
    <property type="evidence" value="ECO:0007669"/>
    <property type="project" value="TreeGrafter"/>
</dbReference>
<feature type="compositionally biased region" description="Low complexity" evidence="1">
    <location>
        <begin position="1036"/>
        <end position="1045"/>
    </location>
</feature>
<feature type="compositionally biased region" description="Basic and acidic residues" evidence="1">
    <location>
        <begin position="3387"/>
        <end position="3396"/>
    </location>
</feature>
<feature type="compositionally biased region" description="Low complexity" evidence="1">
    <location>
        <begin position="3302"/>
        <end position="3320"/>
    </location>
</feature>
<dbReference type="STRING" id="126957.T1IVG6"/>
<evidence type="ECO:0000256" key="2">
    <source>
        <dbReference type="SAM" id="Phobius"/>
    </source>
</evidence>
<feature type="region of interest" description="Disordered" evidence="1">
    <location>
        <begin position="3122"/>
        <end position="3165"/>
    </location>
</feature>
<keyword evidence="7" id="KW-1185">Reference proteome</keyword>
<organism evidence="6 7">
    <name type="scientific">Strigamia maritima</name>
    <name type="common">European centipede</name>
    <name type="synonym">Geophilus maritimus</name>
    <dbReference type="NCBI Taxonomy" id="126957"/>
    <lineage>
        <taxon>Eukaryota</taxon>
        <taxon>Metazoa</taxon>
        <taxon>Ecdysozoa</taxon>
        <taxon>Arthropoda</taxon>
        <taxon>Myriapoda</taxon>
        <taxon>Chilopoda</taxon>
        <taxon>Pleurostigmophora</taxon>
        <taxon>Geophilomorpha</taxon>
        <taxon>Linotaeniidae</taxon>
        <taxon>Strigamia</taxon>
    </lineage>
</organism>
<name>T1IVG6_STRMM</name>
<dbReference type="InterPro" id="IPR031542">
    <property type="entry name" value="UNC80_N"/>
</dbReference>
<reference evidence="6" key="2">
    <citation type="submission" date="2015-02" db="UniProtKB">
        <authorList>
            <consortium name="EnsemblMetazoa"/>
        </authorList>
    </citation>
    <scope>IDENTIFICATION</scope>
</reference>
<evidence type="ECO:0000313" key="6">
    <source>
        <dbReference type="EnsemblMetazoa" id="SMAR005164-PA"/>
    </source>
</evidence>
<keyword evidence="2" id="KW-0472">Membrane</keyword>
<dbReference type="GO" id="GO:0034703">
    <property type="term" value="C:cation channel complex"/>
    <property type="evidence" value="ECO:0007669"/>
    <property type="project" value="TreeGrafter"/>
</dbReference>
<dbReference type="PANTHER" id="PTHR31781">
    <property type="entry name" value="UNC80"/>
    <property type="match status" value="1"/>
</dbReference>
<accession>T1IVG6</accession>
<dbReference type="OMA" id="GIVNWFR"/>